<evidence type="ECO:0000256" key="5">
    <source>
        <dbReference type="ARBA" id="ARBA00023139"/>
    </source>
</evidence>
<evidence type="ECO:0000256" key="2">
    <source>
        <dbReference type="ARBA" id="ARBA00008973"/>
    </source>
</evidence>
<dbReference type="SUPFAM" id="SSF53850">
    <property type="entry name" value="Periplasmic binding protein-like II"/>
    <property type="match status" value="1"/>
</dbReference>
<keyword evidence="5" id="KW-0564">Palmitate</keyword>
<reference evidence="9" key="1">
    <citation type="submission" date="2016-10" db="EMBL/GenBank/DDBJ databases">
        <authorList>
            <person name="Varghese N."/>
            <person name="Submissions S."/>
        </authorList>
    </citation>
    <scope>NUCLEOTIDE SEQUENCE [LARGE SCALE GENOMIC DNA]</scope>
    <source>
        <strain evidence="9">CGMCC 1.6763</strain>
    </source>
</reference>
<protein>
    <submittedName>
        <fullName evidence="8">D-methionine transport system substrate-binding protein</fullName>
    </submittedName>
</protein>
<evidence type="ECO:0000313" key="8">
    <source>
        <dbReference type="EMBL" id="SEJ45419.1"/>
    </source>
</evidence>
<dbReference type="Pfam" id="PF03180">
    <property type="entry name" value="Lipoprotein_9"/>
    <property type="match status" value="1"/>
</dbReference>
<evidence type="ECO:0000313" key="9">
    <source>
        <dbReference type="Proteomes" id="UP000199200"/>
    </source>
</evidence>
<dbReference type="OrthoDB" id="9812878at2"/>
<dbReference type="PANTHER" id="PTHR30429:SF1">
    <property type="entry name" value="D-METHIONINE-BINDING LIPOPROTEIN METQ-RELATED"/>
    <property type="match status" value="1"/>
</dbReference>
<accession>A0A1H6YW00</accession>
<comment type="similarity">
    <text evidence="2">Belongs to the NlpA lipoprotein family.</text>
</comment>
<name>A0A1H6YW00_9BACL</name>
<evidence type="ECO:0000256" key="4">
    <source>
        <dbReference type="ARBA" id="ARBA00023136"/>
    </source>
</evidence>
<dbReference type="PROSITE" id="PS51257">
    <property type="entry name" value="PROKAR_LIPOPROTEIN"/>
    <property type="match status" value="1"/>
</dbReference>
<feature type="chain" id="PRO_5011697255" evidence="7">
    <location>
        <begin position="24"/>
        <end position="272"/>
    </location>
</feature>
<evidence type="ECO:0000256" key="7">
    <source>
        <dbReference type="SAM" id="SignalP"/>
    </source>
</evidence>
<organism evidence="8 9">
    <name type="scientific">Bhargavaea ginsengi</name>
    <dbReference type="NCBI Taxonomy" id="426757"/>
    <lineage>
        <taxon>Bacteria</taxon>
        <taxon>Bacillati</taxon>
        <taxon>Bacillota</taxon>
        <taxon>Bacilli</taxon>
        <taxon>Bacillales</taxon>
        <taxon>Caryophanaceae</taxon>
        <taxon>Bhargavaea</taxon>
    </lineage>
</organism>
<evidence type="ECO:0000256" key="6">
    <source>
        <dbReference type="ARBA" id="ARBA00023288"/>
    </source>
</evidence>
<evidence type="ECO:0000256" key="3">
    <source>
        <dbReference type="ARBA" id="ARBA00022729"/>
    </source>
</evidence>
<feature type="signal peptide" evidence="7">
    <location>
        <begin position="1"/>
        <end position="23"/>
    </location>
</feature>
<keyword evidence="9" id="KW-1185">Reference proteome</keyword>
<proteinExistence type="inferred from homology"/>
<dbReference type="RefSeq" id="WP_092052685.1">
    <property type="nucleotide sequence ID" value="NZ_FNZF01000003.1"/>
</dbReference>
<sequence length="272" mass="30534">MRKKWWTLIAVSLFLAGCSSSTASEDSEERTIKIGVTGGPPEQITEIVKEEAAKEGIDLEVVKFNDYITPNRALSSGELELNMFQTKQFLENYIEDRKDALAIVGTTYNSTYGIYSEKYESLDEIPDGATLGVINDPVNVGRSLLLYEEVELLQVEQTGGLPKMKDIKENPKKFKFTEIEGPLMLRTLGSIDAGVVASTHAIDQGINPLEEAIYLETGMEFPMVVAAKEEDKDDPDYKRITELYHSDAVKEFIEERYENVIVVTDDPFQLDE</sequence>
<keyword evidence="4" id="KW-0472">Membrane</keyword>
<dbReference type="AlphaFoldDB" id="A0A1H6YW00"/>
<dbReference type="Gene3D" id="3.40.190.10">
    <property type="entry name" value="Periplasmic binding protein-like II"/>
    <property type="match status" value="2"/>
</dbReference>
<dbReference type="Proteomes" id="UP000199200">
    <property type="component" value="Unassembled WGS sequence"/>
</dbReference>
<dbReference type="EMBL" id="FNZF01000003">
    <property type="protein sequence ID" value="SEJ45419.1"/>
    <property type="molecule type" value="Genomic_DNA"/>
</dbReference>
<keyword evidence="3 7" id="KW-0732">Signal</keyword>
<dbReference type="STRING" id="426757.SAMN04488127_1851"/>
<dbReference type="GO" id="GO:0016020">
    <property type="term" value="C:membrane"/>
    <property type="evidence" value="ECO:0007669"/>
    <property type="project" value="UniProtKB-SubCell"/>
</dbReference>
<evidence type="ECO:0000256" key="1">
    <source>
        <dbReference type="ARBA" id="ARBA00004635"/>
    </source>
</evidence>
<comment type="subcellular location">
    <subcellularLocation>
        <location evidence="1">Membrane</location>
        <topology evidence="1">Lipid-anchor</topology>
    </subcellularLocation>
</comment>
<dbReference type="InterPro" id="IPR004872">
    <property type="entry name" value="Lipoprotein_NlpA"/>
</dbReference>
<keyword evidence="6" id="KW-0449">Lipoprotein</keyword>
<dbReference type="PANTHER" id="PTHR30429">
    <property type="entry name" value="D-METHIONINE-BINDING LIPOPROTEIN METQ"/>
    <property type="match status" value="1"/>
</dbReference>
<gene>
    <name evidence="8" type="ORF">SAMN04488127_1851</name>
</gene>